<dbReference type="Pfam" id="PF18084">
    <property type="entry name" value="ARTD15_N"/>
    <property type="match status" value="1"/>
</dbReference>
<dbReference type="STRING" id="13249.T1H806"/>
<dbReference type="Proteomes" id="UP000015103">
    <property type="component" value="Unassembled WGS sequence"/>
</dbReference>
<dbReference type="InParanoid" id="T1H806"/>
<organism evidence="3 4">
    <name type="scientific">Rhodnius prolixus</name>
    <name type="common">Triatomid bug</name>
    <dbReference type="NCBI Taxonomy" id="13249"/>
    <lineage>
        <taxon>Eukaryota</taxon>
        <taxon>Metazoa</taxon>
        <taxon>Ecdysozoa</taxon>
        <taxon>Arthropoda</taxon>
        <taxon>Hexapoda</taxon>
        <taxon>Insecta</taxon>
        <taxon>Pterygota</taxon>
        <taxon>Neoptera</taxon>
        <taxon>Paraneoptera</taxon>
        <taxon>Hemiptera</taxon>
        <taxon>Heteroptera</taxon>
        <taxon>Panheteroptera</taxon>
        <taxon>Cimicomorpha</taxon>
        <taxon>Reduviidae</taxon>
        <taxon>Triatominae</taxon>
        <taxon>Rhodnius</taxon>
    </lineage>
</organism>
<sequence>MEVIKKKNVKENIHLTNGEGISKKEEDPTKRPKQEEIGLSKSFNTGKINTTNECCKKISSKSDSWFIVGDDQVRMIAPNRPNVRQYFSCGDIEILNKHASRVTLSDEELLKRIKPCQDYENKIKELNKFIGKNLEAADLKINLYVTACNKHCLSPYPSYIIEESAIGMESLVLINDFIPPVGLLKHYLKGTNKFTPNEHVINVLHWLLITFSEPSFTKTDNQNFQKILSKVEHLTNMKLPNHIFVLKYKRISEGLWLTEKSNVGSKFAFLPLSIEYAHSIVHLGVHPQIYTEGKHGLGIYLTTDINCCLECSAAQWVWGKSILGIETQLILLVEFINHSCVITYEENKALCKEQNSLEEAVNNGIFYFLPSHKFIRVRYVMLYVKTPSSMKSKPIEKFKELDVLYKRTILYLTLTLTAIILAKRVRFASIVKNIFANIASLPIVKQCLSLVL</sequence>
<feature type="region of interest" description="Disordered" evidence="1">
    <location>
        <begin position="1"/>
        <end position="37"/>
    </location>
</feature>
<dbReference type="EnsemblMetazoa" id="RPRC000141-RA">
    <property type="protein sequence ID" value="RPRC000141-PA"/>
    <property type="gene ID" value="RPRC000141"/>
</dbReference>
<dbReference type="VEuPathDB" id="VectorBase:RPRC000141"/>
<dbReference type="InterPro" id="IPR041400">
    <property type="entry name" value="PARP16_N"/>
</dbReference>
<evidence type="ECO:0000259" key="2">
    <source>
        <dbReference type="Pfam" id="PF18084"/>
    </source>
</evidence>
<dbReference type="GeneID" id="141453105"/>
<dbReference type="HOGENOM" id="CLU_605973_0_0_1"/>
<feature type="compositionally biased region" description="Basic and acidic residues" evidence="1">
    <location>
        <begin position="21"/>
        <end position="37"/>
    </location>
</feature>
<dbReference type="RefSeq" id="XP_073981968.1">
    <property type="nucleotide sequence ID" value="XM_074125867.1"/>
</dbReference>
<evidence type="ECO:0000313" key="4">
    <source>
        <dbReference type="Proteomes" id="UP000015103"/>
    </source>
</evidence>
<dbReference type="OMA" id="DINCCLE"/>
<evidence type="ECO:0000256" key="1">
    <source>
        <dbReference type="SAM" id="MobiDB-lite"/>
    </source>
</evidence>
<feature type="domain" description="PARP16 N-terminal" evidence="2">
    <location>
        <begin position="129"/>
        <end position="208"/>
    </location>
</feature>
<dbReference type="AlphaFoldDB" id="T1H806"/>
<protein>
    <submittedName>
        <fullName evidence="3">ARTD15_N domain-containing protein</fullName>
    </submittedName>
</protein>
<dbReference type="eggNOG" id="ENOG502QPKE">
    <property type="taxonomic scope" value="Eukaryota"/>
</dbReference>
<proteinExistence type="predicted"/>
<evidence type="ECO:0000313" key="3">
    <source>
        <dbReference type="EnsemblMetazoa" id="RPRC000141-PA"/>
    </source>
</evidence>
<dbReference type="EMBL" id="ACPB03010058">
    <property type="status" value="NOT_ANNOTATED_CDS"/>
    <property type="molecule type" value="Genomic_DNA"/>
</dbReference>
<reference evidence="3" key="1">
    <citation type="submission" date="2015-05" db="UniProtKB">
        <authorList>
            <consortium name="EnsemblMetazoa"/>
        </authorList>
    </citation>
    <scope>IDENTIFICATION</scope>
</reference>
<accession>T1H806</accession>
<name>T1H806_RHOPR</name>
<keyword evidence="4" id="KW-1185">Reference proteome</keyword>